<dbReference type="STRING" id="1172562.HCN_1301"/>
<dbReference type="Proteomes" id="UP000255335">
    <property type="component" value="Unassembled WGS sequence"/>
</dbReference>
<dbReference type="RefSeq" id="WP_014666964.1">
    <property type="nucleotide sequence ID" value="NZ_AP017374.1"/>
</dbReference>
<evidence type="ECO:0000313" key="2">
    <source>
        <dbReference type="Proteomes" id="UP000255335"/>
    </source>
</evidence>
<proteinExistence type="predicted"/>
<dbReference type="EMBL" id="UGHZ01000001">
    <property type="protein sequence ID" value="STP09792.1"/>
    <property type="molecule type" value="Genomic_DNA"/>
</dbReference>
<evidence type="ECO:0000313" key="1">
    <source>
        <dbReference type="EMBL" id="STP09792.1"/>
    </source>
</evidence>
<accession>A0A2Z5V8H7</accession>
<name>A0A2Z5V8H7_9HELI</name>
<sequence>MACRFCDRIKRLKKIDVLLIIFICVFMYVVNQFQMKQYREQKAIEKAKEEQRAKEHLEQYEHLQRQCLFKSDKKACEALKAYE</sequence>
<organism evidence="1 2">
    <name type="scientific">Helicobacter cinaedi</name>
    <dbReference type="NCBI Taxonomy" id="213"/>
    <lineage>
        <taxon>Bacteria</taxon>
        <taxon>Pseudomonadati</taxon>
        <taxon>Campylobacterota</taxon>
        <taxon>Epsilonproteobacteria</taxon>
        <taxon>Campylobacterales</taxon>
        <taxon>Helicobacteraceae</taxon>
        <taxon>Helicobacter</taxon>
    </lineage>
</organism>
<dbReference type="OMA" id="QFQMREY"/>
<dbReference type="GeneID" id="66539768"/>
<reference evidence="1 2" key="1">
    <citation type="submission" date="2018-06" db="EMBL/GenBank/DDBJ databases">
        <authorList>
            <consortium name="Pathogen Informatics"/>
            <person name="Doyle S."/>
        </authorList>
    </citation>
    <scope>NUCLEOTIDE SEQUENCE [LARGE SCALE GENOMIC DNA]</scope>
    <source>
        <strain evidence="1 2">NCTC12221</strain>
    </source>
</reference>
<protein>
    <submittedName>
        <fullName evidence="1">Uncharacterized protein</fullName>
    </submittedName>
</protein>
<dbReference type="AlphaFoldDB" id="A0A2Z5V8H7"/>
<gene>
    <name evidence="1" type="ORF">NCTC12221_01240</name>
</gene>